<dbReference type="InterPro" id="IPR019845">
    <property type="entry name" value="Squalene/phytoene_synthase_CS"/>
</dbReference>
<dbReference type="Proteomes" id="UP001464555">
    <property type="component" value="Unassembled WGS sequence"/>
</dbReference>
<keyword evidence="3" id="KW-1185">Reference proteome</keyword>
<dbReference type="PROSITE" id="PS01045">
    <property type="entry name" value="SQUALEN_PHYTOEN_SYN_2"/>
    <property type="match status" value="1"/>
</dbReference>
<evidence type="ECO:0000256" key="1">
    <source>
        <dbReference type="ARBA" id="ARBA00022679"/>
    </source>
</evidence>
<dbReference type="Gene3D" id="1.10.600.10">
    <property type="entry name" value="Farnesyl Diphosphate Synthase"/>
    <property type="match status" value="1"/>
</dbReference>
<dbReference type="RefSeq" id="WP_341697324.1">
    <property type="nucleotide sequence ID" value="NZ_JBBYHR010000006.1"/>
</dbReference>
<keyword evidence="1 2" id="KW-0808">Transferase</keyword>
<sequence>MKSLYDDLSQQVSRITTKKYSTSFSLGIMALRPSIRPAIYAIYGYVRLADEIVDSFHEFNKRELLERFRRQTFEALDERISINPILNSFQEAVRRYGIGRDLIIQFLKSMEMDLDPLSYDSRLYDEYILGSAEVVGLMCLHVFTEGDKDSYHKLKPYAMKLGSAFQKVNFLRDLNHDYSQLGRTYFPGLDLAAFDHQYKNSIEREIASEFEEALVGIRLLPPSSRFGVYLACRYYFSLLRKIRRIPAEKLLDGRVRINNAGKITVMVRSYVRFKFASI</sequence>
<dbReference type="EMBL" id="JBBYHR010000006">
    <property type="protein sequence ID" value="MEL1245010.1"/>
    <property type="molecule type" value="Genomic_DNA"/>
</dbReference>
<comment type="caution">
    <text evidence="2">The sequence shown here is derived from an EMBL/GenBank/DDBJ whole genome shotgun (WGS) entry which is preliminary data.</text>
</comment>
<name>A0ABU9HXX4_9FLAO</name>
<evidence type="ECO:0000313" key="3">
    <source>
        <dbReference type="Proteomes" id="UP001464555"/>
    </source>
</evidence>
<dbReference type="InterPro" id="IPR008949">
    <property type="entry name" value="Isoprenoid_synthase_dom_sf"/>
</dbReference>
<dbReference type="InterPro" id="IPR033904">
    <property type="entry name" value="Trans_IPPS_HH"/>
</dbReference>
<proteinExistence type="predicted"/>
<dbReference type="InterPro" id="IPR002060">
    <property type="entry name" value="Squ/phyt_synthse"/>
</dbReference>
<dbReference type="Pfam" id="PF00494">
    <property type="entry name" value="SQS_PSY"/>
    <property type="match status" value="1"/>
</dbReference>
<dbReference type="SFLD" id="SFLDS00005">
    <property type="entry name" value="Isoprenoid_Synthase_Type_I"/>
    <property type="match status" value="1"/>
</dbReference>
<organism evidence="2 3">
    <name type="scientific">Flavobacterium arundinis</name>
    <dbReference type="NCBI Taxonomy" id="3139143"/>
    <lineage>
        <taxon>Bacteria</taxon>
        <taxon>Pseudomonadati</taxon>
        <taxon>Bacteroidota</taxon>
        <taxon>Flavobacteriia</taxon>
        <taxon>Flavobacteriales</taxon>
        <taxon>Flavobacteriaceae</taxon>
        <taxon>Flavobacterium</taxon>
    </lineage>
</organism>
<dbReference type="SUPFAM" id="SSF48576">
    <property type="entry name" value="Terpenoid synthases"/>
    <property type="match status" value="1"/>
</dbReference>
<dbReference type="SFLD" id="SFLDG01212">
    <property type="entry name" value="Phytoene_synthase_like"/>
    <property type="match status" value="1"/>
</dbReference>
<dbReference type="PANTHER" id="PTHR31480">
    <property type="entry name" value="BIFUNCTIONAL LYCOPENE CYCLASE/PHYTOENE SYNTHASE"/>
    <property type="match status" value="1"/>
</dbReference>
<evidence type="ECO:0000313" key="2">
    <source>
        <dbReference type="EMBL" id="MEL1245010.1"/>
    </source>
</evidence>
<gene>
    <name evidence="2" type="ORF">AAEO56_12100</name>
</gene>
<dbReference type="SFLD" id="SFLDG01018">
    <property type="entry name" value="Squalene/Phytoene_Synthase_Lik"/>
    <property type="match status" value="1"/>
</dbReference>
<accession>A0ABU9HXX4</accession>
<protein>
    <submittedName>
        <fullName evidence="2">Phytoene/squalene synthase family protein</fullName>
        <ecNumber evidence="2">2.5.1.-</ecNumber>
    </submittedName>
</protein>
<dbReference type="CDD" id="cd00683">
    <property type="entry name" value="Trans_IPPS_HH"/>
    <property type="match status" value="1"/>
</dbReference>
<dbReference type="InterPro" id="IPR044843">
    <property type="entry name" value="Trans_IPPS_bact-type"/>
</dbReference>
<reference evidence="2 3" key="1">
    <citation type="submission" date="2024-04" db="EMBL/GenBank/DDBJ databases">
        <title>Flavobacterium sp. DGU11 16S ribosomal RNA gene Genome sequencing and assembly.</title>
        <authorList>
            <person name="Park S."/>
        </authorList>
    </citation>
    <scope>NUCLEOTIDE SEQUENCE [LARGE SCALE GENOMIC DNA]</scope>
    <source>
        <strain evidence="2 3">DGU11</strain>
    </source>
</reference>
<dbReference type="EC" id="2.5.1.-" evidence="2"/>
<dbReference type="GO" id="GO:0016740">
    <property type="term" value="F:transferase activity"/>
    <property type="evidence" value="ECO:0007669"/>
    <property type="project" value="UniProtKB-KW"/>
</dbReference>